<name>A0AB36RF06_9HYPH</name>
<feature type="region of interest" description="Disordered" evidence="1">
    <location>
        <begin position="49"/>
        <end position="78"/>
    </location>
</feature>
<organism evidence="2 3">
    <name type="scientific">Mesorhizobium mediterraneum</name>
    <dbReference type="NCBI Taxonomy" id="43617"/>
    <lineage>
        <taxon>Bacteria</taxon>
        <taxon>Pseudomonadati</taxon>
        <taxon>Pseudomonadota</taxon>
        <taxon>Alphaproteobacteria</taxon>
        <taxon>Hyphomicrobiales</taxon>
        <taxon>Phyllobacteriaceae</taxon>
        <taxon>Mesorhizobium</taxon>
    </lineage>
</organism>
<sequence>MHVAQNYPDAAGQHPPLSCRTSPPQGGRLDIALGFANFQRGKKWTAAPKLPISPLEGEMSGRTEGGVVKRQVSSGGWH</sequence>
<evidence type="ECO:0000313" key="3">
    <source>
        <dbReference type="Proteomes" id="UP000216215"/>
    </source>
</evidence>
<keyword evidence="3" id="KW-1185">Reference proteome</keyword>
<dbReference type="AlphaFoldDB" id="A0AB36RF06"/>
<evidence type="ECO:0000256" key="1">
    <source>
        <dbReference type="SAM" id="MobiDB-lite"/>
    </source>
</evidence>
<reference evidence="3" key="1">
    <citation type="submission" date="2017-08" db="EMBL/GenBank/DDBJ databases">
        <title>Mesorhizobium wenxinae sp. nov., a novel rhizobial species isolated from root nodules of chickpea (Cicer arietinum L.).</title>
        <authorList>
            <person name="Zhang J."/>
        </authorList>
    </citation>
    <scope>NUCLEOTIDE SEQUENCE [LARGE SCALE GENOMIC DNA]</scope>
    <source>
        <strain evidence="3">USDA 3392</strain>
    </source>
</reference>
<comment type="caution">
    <text evidence="2">The sequence shown here is derived from an EMBL/GenBank/DDBJ whole genome shotgun (WGS) entry which is preliminary data.</text>
</comment>
<proteinExistence type="predicted"/>
<protein>
    <recommendedName>
        <fullName evidence="4">Propionyl-coenzyme A carboxylase alpha polypeptide</fullName>
    </recommendedName>
</protein>
<dbReference type="Proteomes" id="UP000216215">
    <property type="component" value="Unassembled WGS sequence"/>
</dbReference>
<evidence type="ECO:0000313" key="2">
    <source>
        <dbReference type="EMBL" id="PAQ03136.1"/>
    </source>
</evidence>
<dbReference type="EMBL" id="NPKI01000011">
    <property type="protein sequence ID" value="PAQ03136.1"/>
    <property type="molecule type" value="Genomic_DNA"/>
</dbReference>
<evidence type="ECO:0008006" key="4">
    <source>
        <dbReference type="Google" id="ProtNLM"/>
    </source>
</evidence>
<accession>A0AB36RF06</accession>
<gene>
    <name evidence="2" type="ORF">CIT25_06995</name>
</gene>
<feature type="region of interest" description="Disordered" evidence="1">
    <location>
        <begin position="1"/>
        <end position="25"/>
    </location>
</feature>